<dbReference type="PANTHER" id="PTHR45947">
    <property type="entry name" value="SULFOQUINOVOSYL TRANSFERASE SQD2"/>
    <property type="match status" value="1"/>
</dbReference>
<dbReference type="InterPro" id="IPR028098">
    <property type="entry name" value="Glyco_trans_4-like_N"/>
</dbReference>
<comment type="caution">
    <text evidence="3">The sequence shown here is derived from an EMBL/GenBank/DDBJ whole genome shotgun (WGS) entry which is preliminary data.</text>
</comment>
<dbReference type="Pfam" id="PF00534">
    <property type="entry name" value="Glycos_transf_1"/>
    <property type="match status" value="1"/>
</dbReference>
<evidence type="ECO:0000313" key="3">
    <source>
        <dbReference type="EMBL" id="THD11087.1"/>
    </source>
</evidence>
<dbReference type="InterPro" id="IPR001296">
    <property type="entry name" value="Glyco_trans_1"/>
</dbReference>
<dbReference type="STRING" id="993689.GCA_002077135_01181"/>
<dbReference type="PANTHER" id="PTHR45947:SF3">
    <property type="entry name" value="SULFOQUINOVOSYL TRANSFERASE SQD2"/>
    <property type="match status" value="1"/>
</dbReference>
<dbReference type="CDD" id="cd03801">
    <property type="entry name" value="GT4_PimA-like"/>
    <property type="match status" value="1"/>
</dbReference>
<organism evidence="3 4">
    <name type="scientific">Metallibacterium scheffleri</name>
    <dbReference type="NCBI Taxonomy" id="993689"/>
    <lineage>
        <taxon>Bacteria</taxon>
        <taxon>Pseudomonadati</taxon>
        <taxon>Pseudomonadota</taxon>
        <taxon>Gammaproteobacteria</taxon>
        <taxon>Lysobacterales</taxon>
        <taxon>Rhodanobacteraceae</taxon>
        <taxon>Metallibacterium</taxon>
    </lineage>
</organism>
<dbReference type="Proteomes" id="UP000307749">
    <property type="component" value="Unassembled WGS sequence"/>
</dbReference>
<sequence>MENRMLHAPPLRVLMLGWEYPPRIAGGLGKASQGIARGLAQAGVQVLFVLPRYDRAVQAPGLRVAGIAAWLRHARAPGAAAMPPPARMQRLAVDARLRPYAALAPAPHTRMPAAADRVDADAALYGGDLASEVQRYARRVRALGMAVEADLIHAHDWMSFPAALALAAARGWPLCVHLHSTEYDRSGAGADARIVAIEREACTRAARVFAVSEYTRDVLIERYGIAADKIEVIYNAPDAPVPAPLARAPLAMAQRPPWVVFLGRLAFQKGPDHFLRAAAEVARHAPHARFLVCGDGGMRAQLQQLALDLGLREHVEFRGFLGAREVTRVLGQARLLVMPSVSEPFGLVALEALGAGTSVILSRQSGVREVLSPSLQADFWDHEKLADQMLAVLRWPELAQQLVDDGRAQLAGLSWARSARNIRRAYAEILAAQPGVRP</sequence>
<dbReference type="InterPro" id="IPR050194">
    <property type="entry name" value="Glycosyltransferase_grp1"/>
</dbReference>
<proteinExistence type="predicted"/>
<name>A0A4S3KPZ3_9GAMM</name>
<dbReference type="OrthoDB" id="9775208at2"/>
<evidence type="ECO:0000313" key="4">
    <source>
        <dbReference type="Proteomes" id="UP000307749"/>
    </source>
</evidence>
<accession>A0A4S3KPZ3</accession>
<dbReference type="AlphaFoldDB" id="A0A4S3KPZ3"/>
<dbReference type="SUPFAM" id="SSF53756">
    <property type="entry name" value="UDP-Glycosyltransferase/glycogen phosphorylase"/>
    <property type="match status" value="1"/>
</dbReference>
<gene>
    <name evidence="3" type="ORF">B1806_05025</name>
</gene>
<dbReference type="GO" id="GO:0016757">
    <property type="term" value="F:glycosyltransferase activity"/>
    <property type="evidence" value="ECO:0007669"/>
    <property type="project" value="InterPro"/>
</dbReference>
<dbReference type="Gene3D" id="3.40.50.2000">
    <property type="entry name" value="Glycogen Phosphorylase B"/>
    <property type="match status" value="2"/>
</dbReference>
<reference evidence="3 4" key="1">
    <citation type="submission" date="2017-02" db="EMBL/GenBank/DDBJ databases">
        <title>Whole genome sequencing of Metallibacterium scheffleri DSM 24874 (T).</title>
        <authorList>
            <person name="Kumar S."/>
            <person name="Patil P."/>
            <person name="Patil P.B."/>
        </authorList>
    </citation>
    <scope>NUCLEOTIDE SEQUENCE [LARGE SCALE GENOMIC DNA]</scope>
    <source>
        <strain evidence="3 4">DSM 24874</strain>
    </source>
</reference>
<feature type="domain" description="Glycosyl transferase family 1" evidence="1">
    <location>
        <begin position="249"/>
        <end position="407"/>
    </location>
</feature>
<feature type="domain" description="Glycosyltransferase subfamily 4-like N-terminal" evidence="2">
    <location>
        <begin position="135"/>
        <end position="236"/>
    </location>
</feature>
<evidence type="ECO:0000259" key="1">
    <source>
        <dbReference type="Pfam" id="PF00534"/>
    </source>
</evidence>
<evidence type="ECO:0008006" key="5">
    <source>
        <dbReference type="Google" id="ProtNLM"/>
    </source>
</evidence>
<keyword evidence="4" id="KW-1185">Reference proteome</keyword>
<dbReference type="Pfam" id="PF13439">
    <property type="entry name" value="Glyco_transf_4"/>
    <property type="match status" value="1"/>
</dbReference>
<evidence type="ECO:0000259" key="2">
    <source>
        <dbReference type="Pfam" id="PF13439"/>
    </source>
</evidence>
<protein>
    <recommendedName>
        <fullName evidence="5">4-alpha-glucanotransferase</fullName>
    </recommendedName>
</protein>
<dbReference type="EMBL" id="MWQO01000016">
    <property type="protein sequence ID" value="THD11087.1"/>
    <property type="molecule type" value="Genomic_DNA"/>
</dbReference>